<feature type="compositionally biased region" description="Low complexity" evidence="1">
    <location>
        <begin position="129"/>
        <end position="167"/>
    </location>
</feature>
<dbReference type="Proteomes" id="UP001321749">
    <property type="component" value="Unassembled WGS sequence"/>
</dbReference>
<evidence type="ECO:0000256" key="2">
    <source>
        <dbReference type="SAM" id="SignalP"/>
    </source>
</evidence>
<protein>
    <submittedName>
        <fullName evidence="3">Uncharacterized protein</fullName>
    </submittedName>
</protein>
<accession>A0AAV9HCL7</accession>
<sequence>MFDHKASLLVAGLQLLGLCSGKQLEFFKSGLSPARNLDRRQTAPPGYHPEFGACGSGTSCEDACGANWLSCTASTDLSLFCYNNADFGQTCCENGSGRACDRGYYCAWQTFGGRVWCCEDGQSLEECGVPSGGVTTRSSTSTASRTSTSSTATGSSSSGTNTDTATTSGGGGGGGGGSGSGSSTPTDCGSQATVTSWATTTLFATVEVTVGGCSSDSTFAPSSHSLTNTGSITATITLPPISSTTSRPITNTTTTRTIVTAGAGGVRLNAVALGLAVLPLLW</sequence>
<evidence type="ECO:0000256" key="1">
    <source>
        <dbReference type="SAM" id="MobiDB-lite"/>
    </source>
</evidence>
<gene>
    <name evidence="3" type="ORF">QBC42DRAFT_349661</name>
</gene>
<evidence type="ECO:0000313" key="4">
    <source>
        <dbReference type="Proteomes" id="UP001321749"/>
    </source>
</evidence>
<organism evidence="3 4">
    <name type="scientific">Cladorrhinum samala</name>
    <dbReference type="NCBI Taxonomy" id="585594"/>
    <lineage>
        <taxon>Eukaryota</taxon>
        <taxon>Fungi</taxon>
        <taxon>Dikarya</taxon>
        <taxon>Ascomycota</taxon>
        <taxon>Pezizomycotina</taxon>
        <taxon>Sordariomycetes</taxon>
        <taxon>Sordariomycetidae</taxon>
        <taxon>Sordariales</taxon>
        <taxon>Podosporaceae</taxon>
        <taxon>Cladorrhinum</taxon>
    </lineage>
</organism>
<evidence type="ECO:0000313" key="3">
    <source>
        <dbReference type="EMBL" id="KAK4458388.1"/>
    </source>
</evidence>
<dbReference type="AlphaFoldDB" id="A0AAV9HCL7"/>
<feature type="compositionally biased region" description="Low complexity" evidence="1">
    <location>
        <begin position="181"/>
        <end position="190"/>
    </location>
</feature>
<feature type="signal peptide" evidence="2">
    <location>
        <begin position="1"/>
        <end position="21"/>
    </location>
</feature>
<reference evidence="3" key="2">
    <citation type="submission" date="2023-06" db="EMBL/GenBank/DDBJ databases">
        <authorList>
            <consortium name="Lawrence Berkeley National Laboratory"/>
            <person name="Mondo S.J."/>
            <person name="Hensen N."/>
            <person name="Bonometti L."/>
            <person name="Westerberg I."/>
            <person name="Brannstrom I.O."/>
            <person name="Guillou S."/>
            <person name="Cros-Aarteil S."/>
            <person name="Calhoun S."/>
            <person name="Haridas S."/>
            <person name="Kuo A."/>
            <person name="Pangilinan J."/>
            <person name="Riley R."/>
            <person name="Labutti K."/>
            <person name="Andreopoulos B."/>
            <person name="Lipzen A."/>
            <person name="Chen C."/>
            <person name="Yanf M."/>
            <person name="Daum C."/>
            <person name="Ng V."/>
            <person name="Clum A."/>
            <person name="Steindorff A."/>
            <person name="Ohm R."/>
            <person name="Martin F."/>
            <person name="Silar P."/>
            <person name="Natvig D."/>
            <person name="Lalanne C."/>
            <person name="Gautier V."/>
            <person name="Ament-Velasquez S.L."/>
            <person name="Kruys A."/>
            <person name="Hutchinson M.I."/>
            <person name="Powell A.J."/>
            <person name="Barry K."/>
            <person name="Miller A.N."/>
            <person name="Grigoriev I.V."/>
            <person name="Debuchy R."/>
            <person name="Gladieux P."/>
            <person name="Thoren M.H."/>
            <person name="Johannesson H."/>
        </authorList>
    </citation>
    <scope>NUCLEOTIDE SEQUENCE</scope>
    <source>
        <strain evidence="3">PSN324</strain>
    </source>
</reference>
<feature type="compositionally biased region" description="Gly residues" evidence="1">
    <location>
        <begin position="168"/>
        <end position="180"/>
    </location>
</feature>
<dbReference type="EMBL" id="MU865071">
    <property type="protein sequence ID" value="KAK4458388.1"/>
    <property type="molecule type" value="Genomic_DNA"/>
</dbReference>
<feature type="chain" id="PRO_5043664656" evidence="2">
    <location>
        <begin position="22"/>
        <end position="282"/>
    </location>
</feature>
<comment type="caution">
    <text evidence="3">The sequence shown here is derived from an EMBL/GenBank/DDBJ whole genome shotgun (WGS) entry which is preliminary data.</text>
</comment>
<name>A0AAV9HCL7_9PEZI</name>
<reference evidence="3" key="1">
    <citation type="journal article" date="2023" name="Mol. Phylogenet. Evol.">
        <title>Genome-scale phylogeny and comparative genomics of the fungal order Sordariales.</title>
        <authorList>
            <person name="Hensen N."/>
            <person name="Bonometti L."/>
            <person name="Westerberg I."/>
            <person name="Brannstrom I.O."/>
            <person name="Guillou S."/>
            <person name="Cros-Aarteil S."/>
            <person name="Calhoun S."/>
            <person name="Haridas S."/>
            <person name="Kuo A."/>
            <person name="Mondo S."/>
            <person name="Pangilinan J."/>
            <person name="Riley R."/>
            <person name="LaButti K."/>
            <person name="Andreopoulos B."/>
            <person name="Lipzen A."/>
            <person name="Chen C."/>
            <person name="Yan M."/>
            <person name="Daum C."/>
            <person name="Ng V."/>
            <person name="Clum A."/>
            <person name="Steindorff A."/>
            <person name="Ohm R.A."/>
            <person name="Martin F."/>
            <person name="Silar P."/>
            <person name="Natvig D.O."/>
            <person name="Lalanne C."/>
            <person name="Gautier V."/>
            <person name="Ament-Velasquez S.L."/>
            <person name="Kruys A."/>
            <person name="Hutchinson M.I."/>
            <person name="Powell A.J."/>
            <person name="Barry K."/>
            <person name="Miller A.N."/>
            <person name="Grigoriev I.V."/>
            <person name="Debuchy R."/>
            <person name="Gladieux P."/>
            <person name="Hiltunen Thoren M."/>
            <person name="Johannesson H."/>
        </authorList>
    </citation>
    <scope>NUCLEOTIDE SEQUENCE</scope>
    <source>
        <strain evidence="3">PSN324</strain>
    </source>
</reference>
<feature type="region of interest" description="Disordered" evidence="1">
    <location>
        <begin position="129"/>
        <end position="190"/>
    </location>
</feature>
<proteinExistence type="predicted"/>
<keyword evidence="4" id="KW-1185">Reference proteome</keyword>
<keyword evidence="2" id="KW-0732">Signal</keyword>